<proteinExistence type="predicted"/>
<evidence type="ECO:0000256" key="1">
    <source>
        <dbReference type="ARBA" id="ARBA00022801"/>
    </source>
</evidence>
<dbReference type="Gene3D" id="3.40.50.1240">
    <property type="entry name" value="Phosphoglycerate mutase-like"/>
    <property type="match status" value="1"/>
</dbReference>
<dbReference type="PANTHER" id="PTHR46517:SF1">
    <property type="entry name" value="FRUCTOSE-2,6-BISPHOSPHATASE TIGAR"/>
    <property type="match status" value="1"/>
</dbReference>
<reference evidence="3 4" key="1">
    <citation type="submission" date="2020-08" db="EMBL/GenBank/DDBJ databases">
        <title>Description of novel Flavobacterium F-400 isolate.</title>
        <authorList>
            <person name="Saticioglu I."/>
            <person name="Duman M."/>
            <person name="Altun S."/>
        </authorList>
    </citation>
    <scope>NUCLEOTIDE SEQUENCE [LARGE SCALE GENOMIC DNA]</scope>
    <source>
        <strain evidence="3 4">F-400</strain>
    </source>
</reference>
<dbReference type="PANTHER" id="PTHR46517">
    <property type="entry name" value="FRUCTOSE-2,6-BISPHOSPHATASE TIGAR"/>
    <property type="match status" value="1"/>
</dbReference>
<dbReference type="NCBIfam" id="TIGR03162">
    <property type="entry name" value="ribazole_cobC"/>
    <property type="match status" value="1"/>
</dbReference>
<dbReference type="CDD" id="cd07067">
    <property type="entry name" value="HP_PGM_like"/>
    <property type="match status" value="1"/>
</dbReference>
<name>A0ABR7JHE8_9FLAO</name>
<dbReference type="InterPro" id="IPR017578">
    <property type="entry name" value="Ribazole_CobC"/>
</dbReference>
<dbReference type="Pfam" id="PF00300">
    <property type="entry name" value="His_Phos_1"/>
    <property type="match status" value="1"/>
</dbReference>
<dbReference type="InterPro" id="IPR013078">
    <property type="entry name" value="His_Pase_superF_clade-1"/>
</dbReference>
<dbReference type="EC" id="3.1.3.73" evidence="2"/>
<dbReference type="SMART" id="SM00855">
    <property type="entry name" value="PGAM"/>
    <property type="match status" value="1"/>
</dbReference>
<gene>
    <name evidence="3" type="primary">cobC</name>
    <name evidence="3" type="ORF">H8R26_10820</name>
</gene>
<dbReference type="InterPro" id="IPR051695">
    <property type="entry name" value="Phosphoglycerate_Mutase"/>
</dbReference>
<keyword evidence="1" id="KW-0378">Hydrolase</keyword>
<dbReference type="InterPro" id="IPR029033">
    <property type="entry name" value="His_PPase_superfam"/>
</dbReference>
<accession>A0ABR7JHE8</accession>
<dbReference type="SUPFAM" id="SSF53254">
    <property type="entry name" value="Phosphoglycerate mutase-like"/>
    <property type="match status" value="1"/>
</dbReference>
<evidence type="ECO:0000313" key="3">
    <source>
        <dbReference type="EMBL" id="MBC5863915.1"/>
    </source>
</evidence>
<dbReference type="EMBL" id="JACRUM010000006">
    <property type="protein sequence ID" value="MBC5863915.1"/>
    <property type="molecule type" value="Genomic_DNA"/>
</dbReference>
<keyword evidence="4" id="KW-1185">Reference proteome</keyword>
<organism evidence="3 4">
    <name type="scientific">Flavobacterium turcicum</name>
    <dbReference type="NCBI Taxonomy" id="2764718"/>
    <lineage>
        <taxon>Bacteria</taxon>
        <taxon>Pseudomonadati</taxon>
        <taxon>Bacteroidota</taxon>
        <taxon>Flavobacteriia</taxon>
        <taxon>Flavobacteriales</taxon>
        <taxon>Flavobacteriaceae</taxon>
        <taxon>Flavobacterium</taxon>
    </lineage>
</organism>
<evidence type="ECO:0000313" key="4">
    <source>
        <dbReference type="Proteomes" id="UP000621670"/>
    </source>
</evidence>
<dbReference type="Proteomes" id="UP000621670">
    <property type="component" value="Unassembled WGS sequence"/>
</dbReference>
<sequence length="178" mass="20393">MEIYLVRHTETVCEKGVCYGQADVEIQTPYETVFESIVKQLPPDFELFSSPLQRCRILATFIQKQAAIPQIKHDDRLLEMNFGDWELQPWNAIDEAVLQPWMADFVSVRVPNGESFLDLHDRVLSFIETELTQSSQKPIVIVAHAGVIRSILCAYSNLPLKDAFQNKVDFGQVIRLEI</sequence>
<dbReference type="RefSeq" id="WP_166137144.1">
    <property type="nucleotide sequence ID" value="NZ_JAAOBY010000006.1"/>
</dbReference>
<evidence type="ECO:0000256" key="2">
    <source>
        <dbReference type="NCBIfam" id="TIGR03162"/>
    </source>
</evidence>
<comment type="caution">
    <text evidence="3">The sequence shown here is derived from an EMBL/GenBank/DDBJ whole genome shotgun (WGS) entry which is preliminary data.</text>
</comment>
<protein>
    <recommendedName>
        <fullName evidence="2">Alpha-ribazole phosphatase</fullName>
        <ecNumber evidence="2">3.1.3.73</ecNumber>
    </recommendedName>
</protein>